<dbReference type="InterPro" id="IPR010994">
    <property type="entry name" value="RuvA_2-like"/>
</dbReference>
<dbReference type="Pfam" id="PF04002">
    <property type="entry name" value="RadC"/>
    <property type="match status" value="1"/>
</dbReference>
<dbReference type="InterPro" id="IPR025657">
    <property type="entry name" value="RadC_JAB"/>
</dbReference>
<evidence type="ECO:0000313" key="9">
    <source>
        <dbReference type="Proteomes" id="UP000824161"/>
    </source>
</evidence>
<dbReference type="GO" id="GO:0006508">
    <property type="term" value="P:proteolysis"/>
    <property type="evidence" value="ECO:0007669"/>
    <property type="project" value="UniProtKB-KW"/>
</dbReference>
<accession>A0A9D1H8C8</accession>
<keyword evidence="4" id="KW-0862">Zinc</keyword>
<feature type="domain" description="MPN" evidence="7">
    <location>
        <begin position="93"/>
        <end position="215"/>
    </location>
</feature>
<dbReference type="GO" id="GO:0008237">
    <property type="term" value="F:metallopeptidase activity"/>
    <property type="evidence" value="ECO:0007669"/>
    <property type="project" value="UniProtKB-KW"/>
</dbReference>
<dbReference type="GO" id="GO:0046872">
    <property type="term" value="F:metal ion binding"/>
    <property type="evidence" value="ECO:0007669"/>
    <property type="project" value="UniProtKB-KW"/>
</dbReference>
<reference evidence="8" key="1">
    <citation type="submission" date="2020-10" db="EMBL/GenBank/DDBJ databases">
        <authorList>
            <person name="Gilroy R."/>
        </authorList>
    </citation>
    <scope>NUCLEOTIDE SEQUENCE</scope>
    <source>
        <strain evidence="8">1383</strain>
    </source>
</reference>
<protein>
    <submittedName>
        <fullName evidence="8">DNA repair protein RadC</fullName>
    </submittedName>
</protein>
<dbReference type="NCBIfam" id="TIGR00608">
    <property type="entry name" value="radc"/>
    <property type="match status" value="1"/>
</dbReference>
<dbReference type="NCBIfam" id="NF000642">
    <property type="entry name" value="PRK00024.1"/>
    <property type="match status" value="1"/>
</dbReference>
<dbReference type="AlphaFoldDB" id="A0A9D1H8C8"/>
<dbReference type="CDD" id="cd08071">
    <property type="entry name" value="MPN_DUF2466"/>
    <property type="match status" value="1"/>
</dbReference>
<dbReference type="Gene3D" id="3.40.140.10">
    <property type="entry name" value="Cytidine Deaminase, domain 2"/>
    <property type="match status" value="1"/>
</dbReference>
<organism evidence="8 9">
    <name type="scientific">Candidatus Merdimorpha stercoravium</name>
    <dbReference type="NCBI Taxonomy" id="2840863"/>
    <lineage>
        <taxon>Bacteria</taxon>
        <taxon>Pseudomonadati</taxon>
        <taxon>Bacteroidota</taxon>
        <taxon>Flavobacteriia</taxon>
        <taxon>Flavobacteriales</taxon>
        <taxon>Candidatus Merdimorpha</taxon>
    </lineage>
</organism>
<keyword evidence="3" id="KW-0378">Hydrolase</keyword>
<dbReference type="SUPFAM" id="SSF47781">
    <property type="entry name" value="RuvA domain 2-like"/>
    <property type="match status" value="1"/>
</dbReference>
<sequence>MKPREKFVSCGPESLSDQELLAILIGSGTAGLSAHQIAAGLLDYTSGSLARIAAMSPGELSSVKGIGQATAIEIGACFEIARRAARETNEAPVIRTAQDVFTALEPEMRHLDHEEFWVLHLAPSGKILMRQRVSQGGFSAAAIDQRMIFRRAYALGSEAIVLCHNHPSGSLSVSSEDIRATQEIRSACRLLGFRLADHVIFIPGGYISLAERGLL</sequence>
<keyword evidence="2" id="KW-0479">Metal-binding</keyword>
<evidence type="ECO:0000259" key="7">
    <source>
        <dbReference type="PROSITE" id="PS50249"/>
    </source>
</evidence>
<dbReference type="InterPro" id="IPR001405">
    <property type="entry name" value="UPF0758"/>
</dbReference>
<evidence type="ECO:0000256" key="2">
    <source>
        <dbReference type="ARBA" id="ARBA00022723"/>
    </source>
</evidence>
<dbReference type="EMBL" id="DVLY01000040">
    <property type="protein sequence ID" value="HIT97525.1"/>
    <property type="molecule type" value="Genomic_DNA"/>
</dbReference>
<dbReference type="Gene3D" id="1.10.150.20">
    <property type="entry name" value="5' to 3' exonuclease, C-terminal subdomain"/>
    <property type="match status" value="1"/>
</dbReference>
<name>A0A9D1H8C8_9FLAO</name>
<keyword evidence="5" id="KW-0482">Metalloprotease</keyword>
<dbReference type="Proteomes" id="UP000824161">
    <property type="component" value="Unassembled WGS sequence"/>
</dbReference>
<evidence type="ECO:0000256" key="4">
    <source>
        <dbReference type="ARBA" id="ARBA00022833"/>
    </source>
</evidence>
<dbReference type="PROSITE" id="PS50249">
    <property type="entry name" value="MPN"/>
    <property type="match status" value="1"/>
</dbReference>
<gene>
    <name evidence="8" type="primary">radC</name>
    <name evidence="8" type="ORF">IAC44_01660</name>
</gene>
<dbReference type="PROSITE" id="PS01302">
    <property type="entry name" value="UPF0758"/>
    <property type="match status" value="1"/>
</dbReference>
<evidence type="ECO:0000256" key="5">
    <source>
        <dbReference type="ARBA" id="ARBA00023049"/>
    </source>
</evidence>
<evidence type="ECO:0000256" key="6">
    <source>
        <dbReference type="RuleBase" id="RU003797"/>
    </source>
</evidence>
<keyword evidence="1" id="KW-0645">Protease</keyword>
<proteinExistence type="inferred from homology"/>
<evidence type="ECO:0000313" key="8">
    <source>
        <dbReference type="EMBL" id="HIT97525.1"/>
    </source>
</evidence>
<dbReference type="Pfam" id="PF20582">
    <property type="entry name" value="UPF0758_N"/>
    <property type="match status" value="1"/>
</dbReference>
<comment type="similarity">
    <text evidence="6">Belongs to the UPF0758 family.</text>
</comment>
<dbReference type="InterPro" id="IPR020891">
    <property type="entry name" value="UPF0758_CS"/>
</dbReference>
<reference evidence="8" key="2">
    <citation type="journal article" date="2021" name="PeerJ">
        <title>Extensive microbial diversity within the chicken gut microbiome revealed by metagenomics and culture.</title>
        <authorList>
            <person name="Gilroy R."/>
            <person name="Ravi A."/>
            <person name="Getino M."/>
            <person name="Pursley I."/>
            <person name="Horton D.L."/>
            <person name="Alikhan N.F."/>
            <person name="Baker D."/>
            <person name="Gharbi K."/>
            <person name="Hall N."/>
            <person name="Watson M."/>
            <person name="Adriaenssens E.M."/>
            <person name="Foster-Nyarko E."/>
            <person name="Jarju S."/>
            <person name="Secka A."/>
            <person name="Antonio M."/>
            <person name="Oren A."/>
            <person name="Chaudhuri R.R."/>
            <person name="La Ragione R."/>
            <person name="Hildebrand F."/>
            <person name="Pallen M.J."/>
        </authorList>
    </citation>
    <scope>NUCLEOTIDE SEQUENCE</scope>
    <source>
        <strain evidence="8">1383</strain>
    </source>
</reference>
<evidence type="ECO:0000256" key="1">
    <source>
        <dbReference type="ARBA" id="ARBA00022670"/>
    </source>
</evidence>
<dbReference type="PANTHER" id="PTHR30471:SF3">
    <property type="entry name" value="UPF0758 PROTEIN YEES-RELATED"/>
    <property type="match status" value="1"/>
</dbReference>
<dbReference type="InterPro" id="IPR046778">
    <property type="entry name" value="UPF0758_N"/>
</dbReference>
<dbReference type="PANTHER" id="PTHR30471">
    <property type="entry name" value="DNA REPAIR PROTEIN RADC"/>
    <property type="match status" value="1"/>
</dbReference>
<dbReference type="InterPro" id="IPR037518">
    <property type="entry name" value="MPN"/>
</dbReference>
<comment type="caution">
    <text evidence="8">The sequence shown here is derived from an EMBL/GenBank/DDBJ whole genome shotgun (WGS) entry which is preliminary data.</text>
</comment>
<evidence type="ECO:0000256" key="3">
    <source>
        <dbReference type="ARBA" id="ARBA00022801"/>
    </source>
</evidence>